<comment type="subcellular location">
    <subcellularLocation>
        <location evidence="1 6">Secreted</location>
        <location evidence="1 6">Cell wall</location>
    </subcellularLocation>
</comment>
<accession>A0A5C3PE20</accession>
<dbReference type="CDD" id="cd23507">
    <property type="entry name" value="hydrophobin_I"/>
    <property type="match status" value="1"/>
</dbReference>
<evidence type="ECO:0000256" key="2">
    <source>
        <dbReference type="ARBA" id="ARBA00010446"/>
    </source>
</evidence>
<keyword evidence="5 6" id="KW-1015">Disulfide bond</keyword>
<evidence type="ECO:0000256" key="1">
    <source>
        <dbReference type="ARBA" id="ARBA00004191"/>
    </source>
</evidence>
<dbReference type="AlphaFoldDB" id="A0A5C3PE20"/>
<evidence type="ECO:0000256" key="4">
    <source>
        <dbReference type="ARBA" id="ARBA00022525"/>
    </source>
</evidence>
<protein>
    <recommendedName>
        <fullName evidence="6">Hydrophobin</fullName>
    </recommendedName>
</protein>
<reference evidence="7 8" key="1">
    <citation type="journal article" date="2019" name="Nat. Ecol. Evol.">
        <title>Megaphylogeny resolves global patterns of mushroom evolution.</title>
        <authorList>
            <person name="Varga T."/>
            <person name="Krizsan K."/>
            <person name="Foldi C."/>
            <person name="Dima B."/>
            <person name="Sanchez-Garcia M."/>
            <person name="Sanchez-Ramirez S."/>
            <person name="Szollosi G.J."/>
            <person name="Szarkandi J.G."/>
            <person name="Papp V."/>
            <person name="Albert L."/>
            <person name="Andreopoulos W."/>
            <person name="Angelini C."/>
            <person name="Antonin V."/>
            <person name="Barry K.W."/>
            <person name="Bougher N.L."/>
            <person name="Buchanan P."/>
            <person name="Buyck B."/>
            <person name="Bense V."/>
            <person name="Catcheside P."/>
            <person name="Chovatia M."/>
            <person name="Cooper J."/>
            <person name="Damon W."/>
            <person name="Desjardin D."/>
            <person name="Finy P."/>
            <person name="Geml J."/>
            <person name="Haridas S."/>
            <person name="Hughes K."/>
            <person name="Justo A."/>
            <person name="Karasinski D."/>
            <person name="Kautmanova I."/>
            <person name="Kiss B."/>
            <person name="Kocsube S."/>
            <person name="Kotiranta H."/>
            <person name="LaButti K.M."/>
            <person name="Lechner B.E."/>
            <person name="Liimatainen K."/>
            <person name="Lipzen A."/>
            <person name="Lukacs Z."/>
            <person name="Mihaltcheva S."/>
            <person name="Morgado L.N."/>
            <person name="Niskanen T."/>
            <person name="Noordeloos M.E."/>
            <person name="Ohm R.A."/>
            <person name="Ortiz-Santana B."/>
            <person name="Ovrebo C."/>
            <person name="Racz N."/>
            <person name="Riley R."/>
            <person name="Savchenko A."/>
            <person name="Shiryaev A."/>
            <person name="Soop K."/>
            <person name="Spirin V."/>
            <person name="Szebenyi C."/>
            <person name="Tomsovsky M."/>
            <person name="Tulloss R.E."/>
            <person name="Uehling J."/>
            <person name="Grigoriev I.V."/>
            <person name="Vagvolgyi C."/>
            <person name="Papp T."/>
            <person name="Martin F.M."/>
            <person name="Miettinen O."/>
            <person name="Hibbett D.S."/>
            <person name="Nagy L.G."/>
        </authorList>
    </citation>
    <scope>NUCLEOTIDE SEQUENCE [LARGE SCALE GENOMIC DNA]</scope>
    <source>
        <strain evidence="7 8">HHB13444</strain>
    </source>
</reference>
<evidence type="ECO:0000256" key="6">
    <source>
        <dbReference type="RuleBase" id="RU365009"/>
    </source>
</evidence>
<keyword evidence="4 6" id="KW-0964">Secreted</keyword>
<sequence>MFSRPIAFTLALSALAAATPAGLGALTPLTPSTTTVTAIGSGATPVSSSQCSTGNIQCCNQTQKATNPSTTALLALLGIVVQGVDAIVGLDCNPITVIGVATGNQCNAQAICCPVNNTGGLVSVGCIPVTL</sequence>
<evidence type="ECO:0000256" key="3">
    <source>
        <dbReference type="ARBA" id="ARBA00022512"/>
    </source>
</evidence>
<dbReference type="Pfam" id="PF01185">
    <property type="entry name" value="Hydrophobin"/>
    <property type="match status" value="1"/>
</dbReference>
<keyword evidence="6" id="KW-0732">Signal</keyword>
<feature type="chain" id="PRO_5022984042" description="Hydrophobin" evidence="6">
    <location>
        <begin position="19"/>
        <end position="131"/>
    </location>
</feature>
<dbReference type="SMART" id="SM00075">
    <property type="entry name" value="HYDRO"/>
    <property type="match status" value="1"/>
</dbReference>
<gene>
    <name evidence="7" type="ORF">K466DRAFT_586066</name>
</gene>
<evidence type="ECO:0000256" key="5">
    <source>
        <dbReference type="ARBA" id="ARBA00023157"/>
    </source>
</evidence>
<comment type="similarity">
    <text evidence="2 6">Belongs to the fungal hydrophobin family.</text>
</comment>
<organism evidence="7 8">
    <name type="scientific">Polyporus arcularius HHB13444</name>
    <dbReference type="NCBI Taxonomy" id="1314778"/>
    <lineage>
        <taxon>Eukaryota</taxon>
        <taxon>Fungi</taxon>
        <taxon>Dikarya</taxon>
        <taxon>Basidiomycota</taxon>
        <taxon>Agaricomycotina</taxon>
        <taxon>Agaricomycetes</taxon>
        <taxon>Polyporales</taxon>
        <taxon>Polyporaceae</taxon>
        <taxon>Polyporus</taxon>
    </lineage>
</organism>
<dbReference type="STRING" id="1314778.A0A5C3PE20"/>
<dbReference type="InParanoid" id="A0A5C3PE20"/>
<feature type="signal peptide" evidence="6">
    <location>
        <begin position="1"/>
        <end position="18"/>
    </location>
</feature>
<dbReference type="EMBL" id="ML211137">
    <property type="protein sequence ID" value="TFK87826.1"/>
    <property type="molecule type" value="Genomic_DNA"/>
</dbReference>
<dbReference type="GO" id="GO:0009277">
    <property type="term" value="C:fungal-type cell wall"/>
    <property type="evidence" value="ECO:0007669"/>
    <property type="project" value="InterPro"/>
</dbReference>
<dbReference type="Proteomes" id="UP000308197">
    <property type="component" value="Unassembled WGS sequence"/>
</dbReference>
<evidence type="ECO:0000313" key="7">
    <source>
        <dbReference type="EMBL" id="TFK87826.1"/>
    </source>
</evidence>
<proteinExistence type="inferred from homology"/>
<evidence type="ECO:0000313" key="8">
    <source>
        <dbReference type="Proteomes" id="UP000308197"/>
    </source>
</evidence>
<keyword evidence="8" id="KW-1185">Reference proteome</keyword>
<dbReference type="InterPro" id="IPR001338">
    <property type="entry name" value="Class_I_Hydrophobin"/>
</dbReference>
<name>A0A5C3PE20_9APHY</name>
<dbReference type="GO" id="GO:0005199">
    <property type="term" value="F:structural constituent of cell wall"/>
    <property type="evidence" value="ECO:0007669"/>
    <property type="project" value="InterPro"/>
</dbReference>
<keyword evidence="3 6" id="KW-0134">Cell wall</keyword>